<dbReference type="NCBIfam" id="TIGR00733">
    <property type="entry name" value="OPT family oligopeptide transporter"/>
    <property type="match status" value="1"/>
</dbReference>
<dbReference type="EMBL" id="HG992341">
    <property type="protein sequence ID" value="CAE6735012.1"/>
    <property type="molecule type" value="Genomic_DNA"/>
</dbReference>
<dbReference type="PANTHER" id="PTHR31645:SF0">
    <property type="entry name" value="OLIGOPEPTIDE TRANSPORTER YGL114W-RELATED"/>
    <property type="match status" value="1"/>
</dbReference>
<name>A0A2S7CH40_9XANT</name>
<comment type="subcellular location">
    <subcellularLocation>
        <location evidence="1">Membrane</location>
        <topology evidence="1">Multi-pass membrane protein</topology>
    </subcellularLocation>
</comment>
<dbReference type="GO" id="GO:0016020">
    <property type="term" value="C:membrane"/>
    <property type="evidence" value="ECO:0007669"/>
    <property type="project" value="UniProtKB-SubCell"/>
</dbReference>
<reference evidence="7 9" key="1">
    <citation type="submission" date="2021-02" db="EMBL/GenBank/DDBJ databases">
        <authorList>
            <person name="Pothier F. J."/>
        </authorList>
    </citation>
    <scope>NUCLEOTIDE SEQUENCE</scope>
    <source>
        <strain evidence="8 9">301</strain>
        <strain evidence="7">CFBP 1159</strain>
    </source>
</reference>
<dbReference type="Proteomes" id="UP000835243">
    <property type="component" value="Chromosome"/>
</dbReference>
<dbReference type="Pfam" id="PF03169">
    <property type="entry name" value="OPT"/>
    <property type="match status" value="1"/>
</dbReference>
<feature type="transmembrane region" description="Helical" evidence="6">
    <location>
        <begin position="584"/>
        <end position="608"/>
    </location>
</feature>
<dbReference type="EMBL" id="HG992341">
    <property type="protein sequence ID" value="CAE6734994.1"/>
    <property type="molecule type" value="Genomic_DNA"/>
</dbReference>
<protein>
    <submittedName>
        <fullName evidence="7">Uncharacterized protein</fullName>
    </submittedName>
</protein>
<feature type="transmembrane region" description="Helical" evidence="6">
    <location>
        <begin position="377"/>
        <end position="396"/>
    </location>
</feature>
<evidence type="ECO:0000256" key="3">
    <source>
        <dbReference type="ARBA" id="ARBA00022692"/>
    </source>
</evidence>
<keyword evidence="5 6" id="KW-0472">Membrane</keyword>
<feature type="transmembrane region" description="Helical" evidence="6">
    <location>
        <begin position="319"/>
        <end position="338"/>
    </location>
</feature>
<feature type="transmembrane region" description="Helical" evidence="6">
    <location>
        <begin position="203"/>
        <end position="224"/>
    </location>
</feature>
<evidence type="ECO:0000256" key="6">
    <source>
        <dbReference type="SAM" id="Phobius"/>
    </source>
</evidence>
<keyword evidence="4 6" id="KW-1133">Transmembrane helix</keyword>
<feature type="transmembrane region" description="Helical" evidence="6">
    <location>
        <begin position="541"/>
        <end position="563"/>
    </location>
</feature>
<keyword evidence="3 6" id="KW-0812">Transmembrane</keyword>
<feature type="transmembrane region" description="Helical" evidence="6">
    <location>
        <begin position="623"/>
        <end position="640"/>
    </location>
</feature>
<dbReference type="AlphaFoldDB" id="A0A2S7CH40"/>
<keyword evidence="9" id="KW-1185">Reference proteome</keyword>
<evidence type="ECO:0000256" key="2">
    <source>
        <dbReference type="ARBA" id="ARBA00022448"/>
    </source>
</evidence>
<dbReference type="RefSeq" id="WP_039815413.1">
    <property type="nucleotide sequence ID" value="NZ_CP076534.1"/>
</dbReference>
<accession>A0A2S7CH40</accession>
<feature type="transmembrane region" description="Helical" evidence="6">
    <location>
        <begin position="451"/>
        <end position="473"/>
    </location>
</feature>
<evidence type="ECO:0000256" key="4">
    <source>
        <dbReference type="ARBA" id="ARBA00022989"/>
    </source>
</evidence>
<dbReference type="EMBL" id="HG992338">
    <property type="protein sequence ID" value="CAE6819940.1"/>
    <property type="molecule type" value="Genomic_DNA"/>
</dbReference>
<dbReference type="InterPro" id="IPR004814">
    <property type="entry name" value="Oligopep_transpt"/>
</dbReference>
<keyword evidence="2" id="KW-0813">Transport</keyword>
<feature type="transmembrane region" description="Helical" evidence="6">
    <location>
        <begin position="350"/>
        <end position="371"/>
    </location>
</feature>
<feature type="transmembrane region" description="Helical" evidence="6">
    <location>
        <begin position="268"/>
        <end position="285"/>
    </location>
</feature>
<organism evidence="7">
    <name type="scientific">Xanthomonas arboricola pv. corylina</name>
    <dbReference type="NCBI Taxonomy" id="487821"/>
    <lineage>
        <taxon>Bacteria</taxon>
        <taxon>Pseudomonadati</taxon>
        <taxon>Pseudomonadota</taxon>
        <taxon>Gammaproteobacteria</taxon>
        <taxon>Lysobacterales</taxon>
        <taxon>Lysobacteraceae</taxon>
        <taxon>Xanthomonas</taxon>
    </lineage>
</organism>
<evidence type="ECO:0000313" key="7">
    <source>
        <dbReference type="EMBL" id="CAE6734994.1"/>
    </source>
</evidence>
<feature type="transmembrane region" description="Helical" evidence="6">
    <location>
        <begin position="244"/>
        <end position="261"/>
    </location>
</feature>
<evidence type="ECO:0000256" key="1">
    <source>
        <dbReference type="ARBA" id="ARBA00004141"/>
    </source>
</evidence>
<feature type="transmembrane region" description="Helical" evidence="6">
    <location>
        <begin position="12"/>
        <end position="32"/>
    </location>
</feature>
<evidence type="ECO:0000313" key="8">
    <source>
        <dbReference type="EMBL" id="CAE6819912.1"/>
    </source>
</evidence>
<evidence type="ECO:0000313" key="9">
    <source>
        <dbReference type="Proteomes" id="UP000835287"/>
    </source>
</evidence>
<dbReference type="PANTHER" id="PTHR31645">
    <property type="entry name" value="OLIGOPEPTIDE TRANSPORTER YGL114W-RELATED"/>
    <property type="match status" value="1"/>
</dbReference>
<dbReference type="InterPro" id="IPR045035">
    <property type="entry name" value="YSL-like"/>
</dbReference>
<feature type="transmembrane region" description="Helical" evidence="6">
    <location>
        <begin position="78"/>
        <end position="95"/>
    </location>
</feature>
<dbReference type="InterPro" id="IPR004813">
    <property type="entry name" value="OPT"/>
</dbReference>
<dbReference type="Proteomes" id="UP000835287">
    <property type="component" value="Chromosome"/>
</dbReference>
<evidence type="ECO:0000256" key="5">
    <source>
        <dbReference type="ARBA" id="ARBA00023136"/>
    </source>
</evidence>
<dbReference type="GO" id="GO:0035673">
    <property type="term" value="F:oligopeptide transmembrane transporter activity"/>
    <property type="evidence" value="ECO:0007669"/>
    <property type="project" value="InterPro"/>
</dbReference>
<feature type="transmembrane region" description="Helical" evidence="6">
    <location>
        <begin position="494"/>
        <end position="521"/>
    </location>
</feature>
<proteinExistence type="predicted"/>
<feature type="transmembrane region" description="Helical" evidence="6">
    <location>
        <begin position="101"/>
        <end position="121"/>
    </location>
</feature>
<sequence length="650" mass="67185">MSHDAQPCQLTFRAVVLAIVLAVVLSAANAYLGLFAGLTIATAIPAAVVSMGVLRLLGGGTILENNIVQTGASAGSSIAAGVIFTIPALVIMGYWPDFKYWWVLGIAGMGGLLGVLFSVPLRRSMIVEDPLPFPEGKAAAEVLKAGENPGPGLKILAMSGAIGALVKLGAASGLRVIPDTWAQATYLGSSRLVGYLGTNLSPALLGVGYIVGLNVGIVVLSGSILSWHIAIPLYQQFFMGSDPALAQSLVGAPAADAAFGIWGEKIRYLGVGAMLIGGVWTLFSLRKSLLSGVKSGFAAARKSGGGVVAETERDLPMKWMLAALVLCTLPLLGLYQAIVQQWHVSIPMTIIMIVAGFLFVSVSGYLAGLIGSSNNPVSGITISTILFASAVLVLLLGKDGLVPVGIGAAPLGAVAAIMIGAVVCCAAAVGGDNLQDLKTGYLVGATPWKQQLMLAIGAFSCALIMAPVLNLLAEAYGIGSKTLPAPQAMLMASVAKGLFGGQLPWAIIAIGAGVGAVIIAVDEWLKKTGKRFRVPVLAAAIGIYLPLELMVPIFLGGLIAHLLERFHKIRADDEDGRDRVHRPGVLFAAGLITGEALMGIGIALPIVITNNKDVLALPGGFQLNQWFGLAILALVGWLLYRVGKRGEQTA</sequence>
<dbReference type="EMBL" id="HG992338">
    <property type="protein sequence ID" value="CAE6819912.1"/>
    <property type="molecule type" value="Genomic_DNA"/>
</dbReference>
<gene>
    <name evidence="7" type="ORF">CFBP1159_12810</name>
    <name evidence="8" type="ORF">XAC301_33420</name>
</gene>
<dbReference type="NCBIfam" id="TIGR00728">
    <property type="entry name" value="OPT_sfam"/>
    <property type="match status" value="2"/>
</dbReference>
<feature type="transmembrane region" description="Helical" evidence="6">
    <location>
        <begin position="408"/>
        <end position="431"/>
    </location>
</feature>
<feature type="transmembrane region" description="Helical" evidence="6">
    <location>
        <begin position="38"/>
        <end position="57"/>
    </location>
</feature>